<sequence>MSEDTKLQNKIDMLERQLLRERNGRKQAEEVLRQKSLELHESEKRLARNTQRLNQALYASGESVWEWQAKEDIVRVYLSIDKSEVVVKTLGSFSTGLDLLEARSRRKFVQNWEAHKAGEISKIDMHVQYYNEDNDSLRWARVCGQFVTRDNCGVGTHFTGILKDITRKYEKQLTLDTIAMSFLLSAELMFILKLDSLHLEVTAAASASLGVPNDLSLKEKQDRLTQSLPVSNIKRHQTNKVYAFEDTITLASGEQKKAKFRLFPGYTPNTKDSAYEYAVGAFKF</sequence>
<proteinExistence type="predicted"/>
<accession>A0ABV7FTS0</accession>
<reference evidence="3" key="1">
    <citation type="journal article" date="2019" name="Int. J. Syst. Evol. Microbiol.">
        <title>The Global Catalogue of Microorganisms (GCM) 10K type strain sequencing project: providing services to taxonomists for standard genome sequencing and annotation.</title>
        <authorList>
            <consortium name="The Broad Institute Genomics Platform"/>
            <consortium name="The Broad Institute Genome Sequencing Center for Infectious Disease"/>
            <person name="Wu L."/>
            <person name="Ma J."/>
        </authorList>
    </citation>
    <scope>NUCLEOTIDE SEQUENCE [LARGE SCALE GENOMIC DNA]</scope>
    <source>
        <strain evidence="3">KCTC 52473</strain>
    </source>
</reference>
<keyword evidence="1" id="KW-0175">Coiled coil</keyword>
<gene>
    <name evidence="2" type="ORF">ACFOHL_13630</name>
</gene>
<dbReference type="RefSeq" id="WP_376920785.1">
    <property type="nucleotide sequence ID" value="NZ_JBHRSW010000029.1"/>
</dbReference>
<dbReference type="Gene3D" id="3.30.450.20">
    <property type="entry name" value="PAS domain"/>
    <property type="match status" value="1"/>
</dbReference>
<keyword evidence="3" id="KW-1185">Reference proteome</keyword>
<evidence type="ECO:0000313" key="3">
    <source>
        <dbReference type="Proteomes" id="UP001595478"/>
    </source>
</evidence>
<evidence type="ECO:0000313" key="2">
    <source>
        <dbReference type="EMBL" id="MFC3122661.1"/>
    </source>
</evidence>
<protein>
    <submittedName>
        <fullName evidence="2">Uncharacterized protein</fullName>
    </submittedName>
</protein>
<feature type="coiled-coil region" evidence="1">
    <location>
        <begin position="11"/>
        <end position="45"/>
    </location>
</feature>
<evidence type="ECO:0000256" key="1">
    <source>
        <dbReference type="SAM" id="Coils"/>
    </source>
</evidence>
<dbReference type="Proteomes" id="UP001595478">
    <property type="component" value="Unassembled WGS sequence"/>
</dbReference>
<comment type="caution">
    <text evidence="2">The sequence shown here is derived from an EMBL/GenBank/DDBJ whole genome shotgun (WGS) entry which is preliminary data.</text>
</comment>
<organism evidence="2 3">
    <name type="scientific">Agaribacter flavus</name>
    <dbReference type="NCBI Taxonomy" id="1902781"/>
    <lineage>
        <taxon>Bacteria</taxon>
        <taxon>Pseudomonadati</taxon>
        <taxon>Pseudomonadota</taxon>
        <taxon>Gammaproteobacteria</taxon>
        <taxon>Alteromonadales</taxon>
        <taxon>Alteromonadaceae</taxon>
        <taxon>Agaribacter</taxon>
    </lineage>
</organism>
<dbReference type="EMBL" id="JBHRSW010000029">
    <property type="protein sequence ID" value="MFC3122661.1"/>
    <property type="molecule type" value="Genomic_DNA"/>
</dbReference>
<name>A0ABV7FTS0_9ALTE</name>